<dbReference type="InterPro" id="IPR045466">
    <property type="entry name" value="DUF6498"/>
</dbReference>
<name>A0A0K1IY76_HALGI</name>
<dbReference type="GeneID" id="25247597"/>
<keyword evidence="1" id="KW-0472">Membrane</keyword>
<feature type="transmembrane region" description="Helical" evidence="1">
    <location>
        <begin position="300"/>
        <end position="319"/>
    </location>
</feature>
<dbReference type="PATRIC" id="fig|35746.4.peg.3594"/>
<feature type="transmembrane region" description="Helical" evidence="1">
    <location>
        <begin position="277"/>
        <end position="294"/>
    </location>
</feature>
<sequence>MAPPRYGDVPTSSLPAGIGFLPVLSANLLPLAGVLWFGWNPGTLLAVYVLELLFLFPLSGVKALFAGRPPTSSREDGVFSLSDNDLVDKRGSVTVHDRLPPVYPRNVPFATAVVGGGAWVGVFLLAPLSEVVSVLDVLARPEAVVSVAALVVGQVGETAAEFLRRDRYAERSPYALVEIPARQAMFLACFLFVVILGGATVALAGFVFVKLLFEWSGFRAEQGGGGRLTSWLSGPDSDATRGEIDVPDGRPSVAIDADRRAVVAAAVWRAATTTGPFYVTMAAMVWIGGTAFVVEGTPSLAVWVGFGLFGLCLLAFMLAGDIVESVLASGWLTYRRFGDRLVVHDRLTNESQWAAAVGDLRDAEVVATRPTDRYLGTRTIAATVGWGDDETERTLGPVADAEAFVDSFDLPVGSTDLPPLDRRFVGAAIVSVVLTAVGVVTVVFTPLGPSTSWLLALFLFPVFAIVPKGFWKLAHS</sequence>
<feature type="transmembrane region" description="Helical" evidence="1">
    <location>
        <begin position="424"/>
        <end position="447"/>
    </location>
</feature>
<feature type="transmembrane region" description="Helical" evidence="1">
    <location>
        <begin position="107"/>
        <end position="128"/>
    </location>
</feature>
<keyword evidence="1" id="KW-0812">Transmembrane</keyword>
<dbReference type="RefSeq" id="WP_050460166.1">
    <property type="nucleotide sequence ID" value="NZ_CP011948.1"/>
</dbReference>
<feature type="transmembrane region" description="Helical" evidence="1">
    <location>
        <begin position="184"/>
        <end position="209"/>
    </location>
</feature>
<keyword evidence="1" id="KW-1133">Transmembrane helix</keyword>
<protein>
    <submittedName>
        <fullName evidence="2">Uncharacterized protein</fullName>
    </submittedName>
</protein>
<evidence type="ECO:0000313" key="2">
    <source>
        <dbReference type="EMBL" id="AKU09404.1"/>
    </source>
</evidence>
<dbReference type="KEGG" id="hgi:ABY42_16560"/>
<geneLocation type="plasmid" evidence="2 3">
    <name>pHG1</name>
</geneLocation>
<keyword evidence="2" id="KW-0614">Plasmid</keyword>
<dbReference type="EMBL" id="CP011948">
    <property type="protein sequence ID" value="AKU09404.1"/>
    <property type="molecule type" value="Genomic_DNA"/>
</dbReference>
<evidence type="ECO:0000313" key="3">
    <source>
        <dbReference type="Proteomes" id="UP000066124"/>
    </source>
</evidence>
<evidence type="ECO:0000256" key="1">
    <source>
        <dbReference type="SAM" id="Phobius"/>
    </source>
</evidence>
<dbReference type="Pfam" id="PF20108">
    <property type="entry name" value="DUF6498"/>
    <property type="match status" value="1"/>
</dbReference>
<gene>
    <name evidence="2" type="ORF">ABY42_16560</name>
</gene>
<feature type="transmembrane region" description="Helical" evidence="1">
    <location>
        <begin position="20"/>
        <end position="39"/>
    </location>
</feature>
<feature type="transmembrane region" description="Helical" evidence="1">
    <location>
        <begin position="45"/>
        <end position="65"/>
    </location>
</feature>
<feature type="transmembrane region" description="Helical" evidence="1">
    <location>
        <begin position="453"/>
        <end position="471"/>
    </location>
</feature>
<accession>A0A0K1IY76</accession>
<reference evidence="3" key="1">
    <citation type="journal article" date="2015" name="J. Biotechnol.">
        <title>Complete genome sequence of Haloferax gibbonsii strain ARA6, a potential producer of polyhydroxyalkanoates and halocins isolated from Araruama, Rio de Janeiro, Brasil.</title>
        <authorList>
            <person name="Pinto L.H."/>
            <person name="D'Alincourt Carvalho-Assef A.P."/>
            <person name="Vieira R.P."/>
            <person name="Clementino M.M."/>
            <person name="Albano R.M."/>
        </authorList>
    </citation>
    <scope>NUCLEOTIDE SEQUENCE [LARGE SCALE GENOMIC DNA]</scope>
    <source>
        <strain evidence="3">ARA6</strain>
        <plasmid evidence="3">Plasmid pHG1</plasmid>
    </source>
</reference>
<dbReference type="Proteomes" id="UP000066124">
    <property type="component" value="Plasmid pHG1"/>
</dbReference>
<dbReference type="AlphaFoldDB" id="A0A0K1IY76"/>
<organism evidence="2 3">
    <name type="scientific">Haloferax gibbonsii</name>
    <dbReference type="NCBI Taxonomy" id="35746"/>
    <lineage>
        <taxon>Archaea</taxon>
        <taxon>Methanobacteriati</taxon>
        <taxon>Methanobacteriota</taxon>
        <taxon>Stenosarchaea group</taxon>
        <taxon>Halobacteria</taxon>
        <taxon>Halobacteriales</taxon>
        <taxon>Haloferacaceae</taxon>
        <taxon>Haloferax</taxon>
    </lineage>
</organism>
<proteinExistence type="predicted"/>